<dbReference type="RefSeq" id="WP_146219430.1">
    <property type="nucleotide sequence ID" value="NZ_QJJS01000021.1"/>
</dbReference>
<dbReference type="EMBL" id="QJJS01000021">
    <property type="protein sequence ID" value="PXW93246.1"/>
    <property type="molecule type" value="Genomic_DNA"/>
</dbReference>
<accession>A0A318GVB3</accession>
<comment type="caution">
    <text evidence="1">The sequence shown here is derived from an EMBL/GenBank/DDBJ whole genome shotgun (WGS) entry which is preliminary data.</text>
</comment>
<organism evidence="1 2">
    <name type="scientific">Sphaerotilus hippei</name>
    <dbReference type="NCBI Taxonomy" id="744406"/>
    <lineage>
        <taxon>Bacteria</taxon>
        <taxon>Pseudomonadati</taxon>
        <taxon>Pseudomonadota</taxon>
        <taxon>Betaproteobacteria</taxon>
        <taxon>Burkholderiales</taxon>
        <taxon>Sphaerotilaceae</taxon>
        <taxon>Sphaerotilus</taxon>
    </lineage>
</organism>
<gene>
    <name evidence="1" type="ORF">C7444_12110</name>
</gene>
<name>A0A318GVB3_9BURK</name>
<keyword evidence="2" id="KW-1185">Reference proteome</keyword>
<reference evidence="1 2" key="1">
    <citation type="submission" date="2018-05" db="EMBL/GenBank/DDBJ databases">
        <title>Genomic Encyclopedia of Type Strains, Phase IV (KMG-IV): sequencing the most valuable type-strain genomes for metagenomic binning, comparative biology and taxonomic classification.</title>
        <authorList>
            <person name="Goeker M."/>
        </authorList>
    </citation>
    <scope>NUCLEOTIDE SEQUENCE [LARGE SCALE GENOMIC DNA]</scope>
    <source>
        <strain evidence="1 2">DSM 566</strain>
    </source>
</reference>
<evidence type="ECO:0000313" key="1">
    <source>
        <dbReference type="EMBL" id="PXW93246.1"/>
    </source>
</evidence>
<proteinExistence type="predicted"/>
<dbReference type="Proteomes" id="UP000247811">
    <property type="component" value="Unassembled WGS sequence"/>
</dbReference>
<dbReference type="OrthoDB" id="9804725at2"/>
<sequence length="272" mass="30725">MANVFASFATPNFAGRRDYLCDSALAVGFDRALRFSPDDYLGTDFATRNAETLALPRGAGYWLWKPWLIREALRGLNSGDLLVYCDAGRSDYYKLTRFPKKLSELARSNGHGFLLGPVISQHGPVSHWTKRDCLQIMGMDRPDVLVRPIIQATWSLWTPSDLAFSFLDQWLTYCEDSRCLADNLNVLGFDNHSGFRDHRHDQSILTLLAYKNNSPFLDFTSTGVFGFLGLRKKSMLANFFLKRIDDAENLLNRGLAVALAASLWDLKVKNLS</sequence>
<evidence type="ECO:0000313" key="2">
    <source>
        <dbReference type="Proteomes" id="UP000247811"/>
    </source>
</evidence>
<dbReference type="AlphaFoldDB" id="A0A318GVB3"/>
<protein>
    <submittedName>
        <fullName evidence="1">Uncharacterized protein</fullName>
    </submittedName>
</protein>